<keyword evidence="1" id="KW-0560">Oxidoreductase</keyword>
<dbReference type="InterPro" id="IPR036812">
    <property type="entry name" value="NAD(P)_OxRdtase_dom_sf"/>
</dbReference>
<dbReference type="RefSeq" id="WP_345418980.1">
    <property type="nucleotide sequence ID" value="NZ_BAABGT010000040.1"/>
</dbReference>
<organism evidence="3 4">
    <name type="scientific">Pseudonocardia xishanensis</name>
    <dbReference type="NCBI Taxonomy" id="630995"/>
    <lineage>
        <taxon>Bacteria</taxon>
        <taxon>Bacillati</taxon>
        <taxon>Actinomycetota</taxon>
        <taxon>Actinomycetes</taxon>
        <taxon>Pseudonocardiales</taxon>
        <taxon>Pseudonocardiaceae</taxon>
        <taxon>Pseudonocardia</taxon>
    </lineage>
</organism>
<gene>
    <name evidence="3" type="ORF">GCM10023175_34240</name>
</gene>
<evidence type="ECO:0000313" key="3">
    <source>
        <dbReference type="EMBL" id="GAA4548308.1"/>
    </source>
</evidence>
<accession>A0ABP8RUH2</accession>
<dbReference type="Gene3D" id="3.20.20.100">
    <property type="entry name" value="NADP-dependent oxidoreductase domain"/>
    <property type="match status" value="1"/>
</dbReference>
<dbReference type="Proteomes" id="UP001501598">
    <property type="component" value="Unassembled WGS sequence"/>
</dbReference>
<name>A0ABP8RUH2_9PSEU</name>
<proteinExistence type="predicted"/>
<dbReference type="InterPro" id="IPR050791">
    <property type="entry name" value="Aldo-Keto_reductase"/>
</dbReference>
<dbReference type="InterPro" id="IPR023210">
    <property type="entry name" value="NADP_OxRdtase_dom"/>
</dbReference>
<keyword evidence="4" id="KW-1185">Reference proteome</keyword>
<evidence type="ECO:0000313" key="4">
    <source>
        <dbReference type="Proteomes" id="UP001501598"/>
    </source>
</evidence>
<feature type="domain" description="NADP-dependent oxidoreductase" evidence="2">
    <location>
        <begin position="15"/>
        <end position="308"/>
    </location>
</feature>
<dbReference type="Pfam" id="PF00248">
    <property type="entry name" value="Aldo_ket_red"/>
    <property type="match status" value="1"/>
</dbReference>
<reference evidence="4" key="1">
    <citation type="journal article" date="2019" name="Int. J. Syst. Evol. Microbiol.">
        <title>The Global Catalogue of Microorganisms (GCM) 10K type strain sequencing project: providing services to taxonomists for standard genome sequencing and annotation.</title>
        <authorList>
            <consortium name="The Broad Institute Genomics Platform"/>
            <consortium name="The Broad Institute Genome Sequencing Center for Infectious Disease"/>
            <person name="Wu L."/>
            <person name="Ma J."/>
        </authorList>
    </citation>
    <scope>NUCLEOTIDE SEQUENCE [LARGE SCALE GENOMIC DNA]</scope>
    <source>
        <strain evidence="4">JCM 17906</strain>
    </source>
</reference>
<dbReference type="PROSITE" id="PS51257">
    <property type="entry name" value="PROKAR_LIPOPROTEIN"/>
    <property type="match status" value="1"/>
</dbReference>
<evidence type="ECO:0000259" key="2">
    <source>
        <dbReference type="Pfam" id="PF00248"/>
    </source>
</evidence>
<dbReference type="SUPFAM" id="SSF51430">
    <property type="entry name" value="NAD(P)-linked oxidoreductase"/>
    <property type="match status" value="1"/>
</dbReference>
<comment type="caution">
    <text evidence="3">The sequence shown here is derived from an EMBL/GenBank/DDBJ whole genome shotgun (WGS) entry which is preliminary data.</text>
</comment>
<dbReference type="EMBL" id="BAABGT010000040">
    <property type="protein sequence ID" value="GAA4548308.1"/>
    <property type="molecule type" value="Genomic_DNA"/>
</dbReference>
<protein>
    <submittedName>
        <fullName evidence="3">Aldo/keto reductase</fullName>
    </submittedName>
</protein>
<sequence length="333" mass="36340">MEFRELGQGLCVSAIGMGCMGLTESTYGPVDETESARALDRAIDLGVTLLDTGETYGRDHSNEKLVGRVVERRRGDVLLATKFGLTFDIDSGSMVVDGRPETIRASCEGSLRRLRTDHIDVYFQHRVDPRVPIEDVWGELSLLVAEGKVRYLGLSEPGMQTLRKAHAIHPVAVVENEYSLFTRDPEAEVLPTLDELGIGLLCFAPLGRGMLSGRIRSTEDFSEHDFRRRLPRYQGENFARNLELVDAVAEIAGARGLSSAQLALAWLLSRGPRVIPIPSMETRGRVEENLLAADVTLTDAELAAIEAALPHGGIGERYGVYSGLSSAESSSVC</sequence>
<dbReference type="PANTHER" id="PTHR43625">
    <property type="entry name" value="AFLATOXIN B1 ALDEHYDE REDUCTASE"/>
    <property type="match status" value="1"/>
</dbReference>
<evidence type="ECO:0000256" key="1">
    <source>
        <dbReference type="ARBA" id="ARBA00023002"/>
    </source>
</evidence>
<dbReference type="PANTHER" id="PTHR43625:SF40">
    <property type="entry name" value="ALDO-KETO REDUCTASE YAKC [NADP(+)]"/>
    <property type="match status" value="1"/>
</dbReference>